<dbReference type="PANTHER" id="PTHR36453:SF1">
    <property type="entry name" value="RIGHT HANDED BETA HELIX DOMAIN-CONTAINING PROTEIN"/>
    <property type="match status" value="1"/>
</dbReference>
<protein>
    <submittedName>
        <fullName evidence="6">T9SS type A sorting domain-containing protein</fullName>
    </submittedName>
</protein>
<dbReference type="InterPro" id="IPR011050">
    <property type="entry name" value="Pectin_lyase_fold/virulence"/>
</dbReference>
<evidence type="ECO:0000259" key="4">
    <source>
        <dbReference type="Pfam" id="PF18962"/>
    </source>
</evidence>
<dbReference type="RefSeq" id="WP_303283908.1">
    <property type="nucleotide sequence ID" value="NZ_BAABCZ010000003.1"/>
</dbReference>
<feature type="signal peptide" evidence="3">
    <location>
        <begin position="1"/>
        <end position="23"/>
    </location>
</feature>
<keyword evidence="7" id="KW-1185">Reference proteome</keyword>
<dbReference type="EMBL" id="JAUOEM010000007">
    <property type="protein sequence ID" value="MDO5989247.1"/>
    <property type="molecule type" value="Genomic_DNA"/>
</dbReference>
<proteinExistence type="predicted"/>
<evidence type="ECO:0000256" key="2">
    <source>
        <dbReference type="SAM" id="MobiDB-lite"/>
    </source>
</evidence>
<gene>
    <name evidence="6" type="ORF">Q4Q39_17725</name>
</gene>
<dbReference type="SUPFAM" id="SSF49785">
    <property type="entry name" value="Galactose-binding domain-like"/>
    <property type="match status" value="2"/>
</dbReference>
<dbReference type="NCBIfam" id="TIGR04183">
    <property type="entry name" value="Por_Secre_tail"/>
    <property type="match status" value="1"/>
</dbReference>
<dbReference type="Pfam" id="PF18962">
    <property type="entry name" value="Por_Secre_tail"/>
    <property type="match status" value="1"/>
</dbReference>
<evidence type="ECO:0000259" key="5">
    <source>
        <dbReference type="Pfam" id="PF21254"/>
    </source>
</evidence>
<evidence type="ECO:0000313" key="7">
    <source>
        <dbReference type="Proteomes" id="UP001176891"/>
    </source>
</evidence>
<dbReference type="Gene3D" id="2.60.120.430">
    <property type="entry name" value="Galactose-binding lectin"/>
    <property type="match status" value="2"/>
</dbReference>
<dbReference type="Pfam" id="PF21254">
    <property type="entry name" value="AGA-YXIM_GBD"/>
    <property type="match status" value="1"/>
</dbReference>
<dbReference type="Gene3D" id="2.160.20.10">
    <property type="entry name" value="Single-stranded right-handed beta-helix, Pectin lyase-like"/>
    <property type="match status" value="2"/>
</dbReference>
<accession>A0ABT8X5Z0</accession>
<feature type="chain" id="PRO_5045409012" evidence="3">
    <location>
        <begin position="24"/>
        <end position="1188"/>
    </location>
</feature>
<reference evidence="6" key="1">
    <citation type="submission" date="2023-07" db="EMBL/GenBank/DDBJ databases">
        <title>Two novel species in the genus Flavivirga.</title>
        <authorList>
            <person name="Kwon K."/>
        </authorList>
    </citation>
    <scope>NUCLEOTIDE SEQUENCE</scope>
    <source>
        <strain evidence="6">KACC 14157</strain>
    </source>
</reference>
<feature type="domain" description="Secretion system C-terminal sorting" evidence="4">
    <location>
        <begin position="1113"/>
        <end position="1181"/>
    </location>
</feature>
<comment type="caution">
    <text evidence="6">The sequence shown here is derived from an EMBL/GenBank/DDBJ whole genome shotgun (WGS) entry which is preliminary data.</text>
</comment>
<feature type="domain" description="Beta-agarase/YXIM esterase-like galactose-binding" evidence="5">
    <location>
        <begin position="786"/>
        <end position="913"/>
    </location>
</feature>
<keyword evidence="1 3" id="KW-0732">Signal</keyword>
<dbReference type="PANTHER" id="PTHR36453">
    <property type="entry name" value="SECRETED PROTEIN-RELATED"/>
    <property type="match status" value="1"/>
</dbReference>
<organism evidence="6 7">
    <name type="scientific">Flavivirga amylovorans</name>
    <dbReference type="NCBI Taxonomy" id="870486"/>
    <lineage>
        <taxon>Bacteria</taxon>
        <taxon>Pseudomonadati</taxon>
        <taxon>Bacteroidota</taxon>
        <taxon>Flavobacteriia</taxon>
        <taxon>Flavobacteriales</taxon>
        <taxon>Flavobacteriaceae</taxon>
        <taxon>Flavivirga</taxon>
    </lineage>
</organism>
<dbReference type="Proteomes" id="UP001176891">
    <property type="component" value="Unassembled WGS sequence"/>
</dbReference>
<name>A0ABT8X5Z0_9FLAO</name>
<feature type="region of interest" description="Disordered" evidence="2">
    <location>
        <begin position="181"/>
        <end position="204"/>
    </location>
</feature>
<dbReference type="SUPFAM" id="SSF51126">
    <property type="entry name" value="Pectin lyase-like"/>
    <property type="match status" value="2"/>
</dbReference>
<evidence type="ECO:0000313" key="6">
    <source>
        <dbReference type="EMBL" id="MDO5989247.1"/>
    </source>
</evidence>
<dbReference type="InterPro" id="IPR012334">
    <property type="entry name" value="Pectin_lyas_fold"/>
</dbReference>
<sequence length="1188" mass="130397">MKQSLKLFLLVLSISLLPPDMHGQTNLYVSPTGNDSNSGTINSPLRTLKGARDKIRSIGVSSGGVTVNFRAGRYPVTTVTTFGSQDSGTSGSPVVYTGYQNEKVIFDGTILIDNSAFELVPSGDNGILHATAPGNVYVQTLTDQTVINVIKKSQTAQMSMDDKMMTPSRYPNIGFSAINDNTINNSTESAPPSGQQSAKGTASNPLGAKFKMDNAFSFNASKWNAELNRTGSAFIRGYVSADWFKGTLAINSVSNSGEIHLRDGSRYGIKNRPGPNRFFVSHLLCELDEPGEWYFDESNNKLYIWPLSTITNESTIGVWAGPQMVEVNGGSYIHFEKMTIQGLGAGVNGDAALNFKSGDNFFVGGVTFRYISAPILALNFLHDVSNSTAKSCDFFDIPNCTRLYGGSFSSDGTIVTGNNRIENCHFTQIYSKDFNGKAAGIQGVRNIFKNNLVHNENIQPITYGGIDHIIERNEVFNVGIEEGDGGAIYSGGDIMSYGNMLRHNFIHHIMSIPTLLGRASIFSDDFDGGDQMRENVTYKGGWEVLKMNGGAGHTVQFNVIMDGNRGIRQGKGGSSRYNSSIEYINSTNGKSPTSSNKENYIGRMLQKIGVSGWQSGLNETNWYSRIEQFWKDRYPFFNYSMKAYSDNNQMNGYQCRYYDNMFWSNDKDVELGGDTNAAVQRSQAINLSIFENPNDMNFKFKEPRPSYAPNIPFESIGLYSDSYRCAVPNKNDYRRMVKQHFEGLASYTSDPYNPATINDRLYYNTGQLLYSMTPCAGVFNETSFFFDFGTTTSTVFSGYQRVSNETTGGLYGWTNTNGVNATDRGTSGGVNHLNRDLVYGSSPRTFEVKVPNGSYEVLITFGDATSVHNNIIVKAEGVTKLTNVNTTTGNTFFNRIFEVAVNDGLLSVEFSDGGGSDPNWVLTRMIIKPIETQTQSPLLFDLGTPTSAVFTGYNRVSQSTTGAYGWTNASNLDSRDRGTSGGVNNLNRDFVFSSQPRTFEADVLNGEYNVLITFGDATNSHDDIIVKAEGITKLTNIDTTPGNTFFNRNFDVTVNDGKLSIEFSDGGGTDINWVATRIIITPKPSTSKVADTKAINAESIVEENTIDEEGFKLYPNPAGHVFNVEVPLSTDLKTNASLVFYDLVGNVVLSQSLTNHNTQVVLDNLSSGVYVVVLSTNNKVIRTRLVKK</sequence>
<dbReference type="InterPro" id="IPR008979">
    <property type="entry name" value="Galactose-bd-like_sf"/>
</dbReference>
<dbReference type="InterPro" id="IPR026444">
    <property type="entry name" value="Secre_tail"/>
</dbReference>
<evidence type="ECO:0000256" key="3">
    <source>
        <dbReference type="SAM" id="SignalP"/>
    </source>
</evidence>
<evidence type="ECO:0000256" key="1">
    <source>
        <dbReference type="ARBA" id="ARBA00022729"/>
    </source>
</evidence>
<dbReference type="InterPro" id="IPR049033">
    <property type="entry name" value="AGA-YXIM_GBD"/>
</dbReference>